<dbReference type="Pfam" id="PF02518">
    <property type="entry name" value="HATPase_c"/>
    <property type="match status" value="1"/>
</dbReference>
<dbReference type="SUPFAM" id="SSF47384">
    <property type="entry name" value="Homodimeric domain of signal transducing histidine kinase"/>
    <property type="match status" value="1"/>
</dbReference>
<dbReference type="FunFam" id="1.10.287.130:FF:000040">
    <property type="entry name" value="PAS domain-containing sensor histidine kinase"/>
    <property type="match status" value="1"/>
</dbReference>
<comment type="caution">
    <text evidence="13">The sequence shown here is derived from an EMBL/GenBank/DDBJ whole genome shotgun (WGS) entry which is preliminary data.</text>
</comment>
<keyword evidence="8" id="KW-0749">Sporulation</keyword>
<dbReference type="InterPro" id="IPR000014">
    <property type="entry name" value="PAS"/>
</dbReference>
<feature type="domain" description="PAC" evidence="12">
    <location>
        <begin position="312"/>
        <end position="363"/>
    </location>
</feature>
<evidence type="ECO:0000259" key="11">
    <source>
        <dbReference type="PROSITE" id="PS50112"/>
    </source>
</evidence>
<evidence type="ECO:0000313" key="14">
    <source>
        <dbReference type="Proteomes" id="UP000309676"/>
    </source>
</evidence>
<dbReference type="SUPFAM" id="SSF55785">
    <property type="entry name" value="PYP-like sensor domain (PAS domain)"/>
    <property type="match status" value="3"/>
</dbReference>
<dbReference type="InterPro" id="IPR005467">
    <property type="entry name" value="His_kinase_dom"/>
</dbReference>
<evidence type="ECO:0000256" key="8">
    <source>
        <dbReference type="ARBA" id="ARBA00022969"/>
    </source>
</evidence>
<dbReference type="InterPro" id="IPR003594">
    <property type="entry name" value="HATPase_dom"/>
</dbReference>
<dbReference type="EC" id="2.7.13.3" evidence="2"/>
<gene>
    <name evidence="13" type="ORF">FE782_26645</name>
</gene>
<comment type="catalytic activity">
    <reaction evidence="1">
        <text>ATP + protein L-histidine = ADP + protein N-phospho-L-histidine.</text>
        <dbReference type="EC" id="2.7.13.3"/>
    </reaction>
</comment>
<dbReference type="SMART" id="SM00091">
    <property type="entry name" value="PAS"/>
    <property type="match status" value="3"/>
</dbReference>
<dbReference type="OrthoDB" id="9815750at2"/>
<evidence type="ECO:0000313" key="13">
    <source>
        <dbReference type="EMBL" id="TLS49210.1"/>
    </source>
</evidence>
<dbReference type="PROSITE" id="PS50112">
    <property type="entry name" value="PAS"/>
    <property type="match status" value="1"/>
</dbReference>
<dbReference type="NCBIfam" id="TIGR00229">
    <property type="entry name" value="sensory_box"/>
    <property type="match status" value="3"/>
</dbReference>
<dbReference type="PRINTS" id="PR00344">
    <property type="entry name" value="BCTRLSENSOR"/>
</dbReference>
<dbReference type="SMART" id="SM00086">
    <property type="entry name" value="PAC"/>
    <property type="match status" value="3"/>
</dbReference>
<evidence type="ECO:0000256" key="5">
    <source>
        <dbReference type="ARBA" id="ARBA00022741"/>
    </source>
</evidence>
<dbReference type="CDD" id="cd00130">
    <property type="entry name" value="PAS"/>
    <property type="match status" value="3"/>
</dbReference>
<dbReference type="Pfam" id="PF13426">
    <property type="entry name" value="PAS_9"/>
    <property type="match status" value="3"/>
</dbReference>
<dbReference type="GO" id="GO:0030435">
    <property type="term" value="P:sporulation resulting in formation of a cellular spore"/>
    <property type="evidence" value="ECO:0007669"/>
    <property type="project" value="UniProtKB-KW"/>
</dbReference>
<keyword evidence="4" id="KW-0808">Transferase</keyword>
<protein>
    <recommendedName>
        <fullName evidence="2">histidine kinase</fullName>
        <ecNumber evidence="2">2.7.13.3</ecNumber>
    </recommendedName>
</protein>
<dbReference type="SMART" id="SM00388">
    <property type="entry name" value="HisKA"/>
    <property type="match status" value="1"/>
</dbReference>
<dbReference type="InterPro" id="IPR036890">
    <property type="entry name" value="HATPase_C_sf"/>
</dbReference>
<dbReference type="InterPro" id="IPR004358">
    <property type="entry name" value="Sig_transdc_His_kin-like_C"/>
</dbReference>
<keyword evidence="6" id="KW-0418">Kinase</keyword>
<dbReference type="InterPro" id="IPR036097">
    <property type="entry name" value="HisK_dim/P_sf"/>
</dbReference>
<evidence type="ECO:0000256" key="3">
    <source>
        <dbReference type="ARBA" id="ARBA00022553"/>
    </source>
</evidence>
<dbReference type="SMART" id="SM00387">
    <property type="entry name" value="HATPase_c"/>
    <property type="match status" value="1"/>
</dbReference>
<accession>A0A5R9G4Z6</accession>
<dbReference type="PROSITE" id="PS50113">
    <property type="entry name" value="PAC"/>
    <property type="match status" value="1"/>
</dbReference>
<dbReference type="GO" id="GO:0005524">
    <property type="term" value="F:ATP binding"/>
    <property type="evidence" value="ECO:0007669"/>
    <property type="project" value="UniProtKB-KW"/>
</dbReference>
<keyword evidence="9" id="KW-0902">Two-component regulatory system</keyword>
<dbReference type="CDD" id="cd00075">
    <property type="entry name" value="HATPase"/>
    <property type="match status" value="1"/>
</dbReference>
<dbReference type="PROSITE" id="PS50109">
    <property type="entry name" value="HIS_KIN"/>
    <property type="match status" value="1"/>
</dbReference>
<dbReference type="AlphaFoldDB" id="A0A5R9G4Z6"/>
<feature type="domain" description="Histidine kinase" evidence="10">
    <location>
        <begin position="376"/>
        <end position="581"/>
    </location>
</feature>
<evidence type="ECO:0000256" key="4">
    <source>
        <dbReference type="ARBA" id="ARBA00022679"/>
    </source>
</evidence>
<keyword evidence="5" id="KW-0547">Nucleotide-binding</keyword>
<dbReference type="InterPro" id="IPR035965">
    <property type="entry name" value="PAS-like_dom_sf"/>
</dbReference>
<keyword evidence="7" id="KW-0067">ATP-binding</keyword>
<dbReference type="GO" id="GO:0000155">
    <property type="term" value="F:phosphorelay sensor kinase activity"/>
    <property type="evidence" value="ECO:0007669"/>
    <property type="project" value="InterPro"/>
</dbReference>
<dbReference type="PANTHER" id="PTHR43065">
    <property type="entry name" value="SENSOR HISTIDINE KINASE"/>
    <property type="match status" value="1"/>
</dbReference>
<dbReference type="CDD" id="cd00082">
    <property type="entry name" value="HisKA"/>
    <property type="match status" value="1"/>
</dbReference>
<evidence type="ECO:0000256" key="6">
    <source>
        <dbReference type="ARBA" id="ARBA00022777"/>
    </source>
</evidence>
<sequence length="583" mass="65603">MYTGLRIVYANPAAAAIVGARSPEQLIGRAVLDFVPPEHRAPEAPGIPSQLKPNAGEPAIEHWLRLDGYRVTVQTKSFPILYAGEPSVLMICKDMTAEIGYEQSLRRNEQLLLNVVQYSPEAIVLHADDIVYYANDATVRMFRAFSASELIGRNIYDFIHKDFHEAGKRRLSEAKERAGTRLGFTVHKFTRLDGETFDAEVSSVVIENADDRFAGRYIQTVLRDVTERIAREKELLDHSQRFERLLKFLPEPIVITDHGAIIYCNKSTAKLVRASSKDEIIGKSIFDFIHSDHHQDSVRVVRDVMRTYDATPFQERKIICCDGSVISVEISSIRIDHYNGKSVTLSVMRDLTERKEAEELLIRSEKLSVIGQLAAGVAHEIRNPLTSLRGFTQLLRRELDPARFYYIETMLSELDRMTYIVNDFMSLSKPQLVAYRNHELADTLRAVLLVIESEALLHNIAVHWDHRGGLPPVRCDEHRMKQVFLNVLKNAIDAMPDGGAIHLKMEAVGDELLVRIRDEGPGMPKELIERIGDPFFTTKSDGTGLGLMICHRIVEAHNGSIRFSSAPGAGTTVDILLPIATET</sequence>
<name>A0A5R9G4Z6_9BACL</name>
<evidence type="ECO:0000256" key="7">
    <source>
        <dbReference type="ARBA" id="ARBA00022840"/>
    </source>
</evidence>
<reference evidence="13 14" key="1">
    <citation type="submission" date="2019-05" db="EMBL/GenBank/DDBJ databases">
        <authorList>
            <person name="Narsing Rao M.P."/>
            <person name="Li W.J."/>
        </authorList>
    </citation>
    <scope>NUCLEOTIDE SEQUENCE [LARGE SCALE GENOMIC DNA]</scope>
    <source>
        <strain evidence="13 14">SYSU_K30003</strain>
    </source>
</reference>
<evidence type="ECO:0000259" key="10">
    <source>
        <dbReference type="PROSITE" id="PS50109"/>
    </source>
</evidence>
<dbReference type="Gene3D" id="1.10.287.130">
    <property type="match status" value="1"/>
</dbReference>
<dbReference type="Gene3D" id="3.30.450.20">
    <property type="entry name" value="PAS domain"/>
    <property type="match status" value="3"/>
</dbReference>
<feature type="domain" description="PAS" evidence="11">
    <location>
        <begin position="238"/>
        <end position="308"/>
    </location>
</feature>
<evidence type="ECO:0000259" key="12">
    <source>
        <dbReference type="PROSITE" id="PS50113"/>
    </source>
</evidence>
<evidence type="ECO:0000256" key="1">
    <source>
        <dbReference type="ARBA" id="ARBA00000085"/>
    </source>
</evidence>
<dbReference type="InterPro" id="IPR001610">
    <property type="entry name" value="PAC"/>
</dbReference>
<dbReference type="Pfam" id="PF00512">
    <property type="entry name" value="HisKA"/>
    <property type="match status" value="1"/>
</dbReference>
<proteinExistence type="predicted"/>
<dbReference type="SUPFAM" id="SSF55874">
    <property type="entry name" value="ATPase domain of HSP90 chaperone/DNA topoisomerase II/histidine kinase"/>
    <property type="match status" value="1"/>
</dbReference>
<keyword evidence="3" id="KW-0597">Phosphoprotein</keyword>
<dbReference type="InterPro" id="IPR000700">
    <property type="entry name" value="PAS-assoc_C"/>
</dbReference>
<dbReference type="EMBL" id="VCIW01000023">
    <property type="protein sequence ID" value="TLS49210.1"/>
    <property type="molecule type" value="Genomic_DNA"/>
</dbReference>
<dbReference type="Gene3D" id="3.30.565.10">
    <property type="entry name" value="Histidine kinase-like ATPase, C-terminal domain"/>
    <property type="match status" value="1"/>
</dbReference>
<evidence type="ECO:0000256" key="2">
    <source>
        <dbReference type="ARBA" id="ARBA00012438"/>
    </source>
</evidence>
<evidence type="ECO:0000256" key="9">
    <source>
        <dbReference type="ARBA" id="ARBA00023012"/>
    </source>
</evidence>
<dbReference type="PANTHER" id="PTHR43065:SF34">
    <property type="entry name" value="SPORULATION KINASE A"/>
    <property type="match status" value="1"/>
</dbReference>
<dbReference type="InterPro" id="IPR003661">
    <property type="entry name" value="HisK_dim/P_dom"/>
</dbReference>
<dbReference type="Proteomes" id="UP000309676">
    <property type="component" value="Unassembled WGS sequence"/>
</dbReference>
<keyword evidence="14" id="KW-1185">Reference proteome</keyword>
<organism evidence="13 14">
    <name type="scientific">Paenibacillus antri</name>
    <dbReference type="NCBI Taxonomy" id="2582848"/>
    <lineage>
        <taxon>Bacteria</taxon>
        <taxon>Bacillati</taxon>
        <taxon>Bacillota</taxon>
        <taxon>Bacilli</taxon>
        <taxon>Bacillales</taxon>
        <taxon>Paenibacillaceae</taxon>
        <taxon>Paenibacillus</taxon>
    </lineage>
</organism>